<dbReference type="RefSeq" id="WP_227352121.1">
    <property type="nucleotide sequence ID" value="NZ_JAJDKX010000015.1"/>
</dbReference>
<dbReference type="EMBL" id="JANGBO010000008">
    <property type="protein sequence ID" value="MCQ5061989.1"/>
    <property type="molecule type" value="Genomic_DNA"/>
</dbReference>
<sequence length="47" mass="5481">MFVSAGYLTVVKAIDPKKEKFRIAIPNYEVRREFIRLTEHQLGMNNG</sequence>
<evidence type="ECO:0000313" key="1">
    <source>
        <dbReference type="EMBL" id="MCQ5061989.1"/>
    </source>
</evidence>
<gene>
    <name evidence="1" type="ORF">NE542_09200</name>
</gene>
<dbReference type="AlphaFoldDB" id="A0AAP2UFT1"/>
<evidence type="ECO:0000313" key="2">
    <source>
        <dbReference type="Proteomes" id="UP001204814"/>
    </source>
</evidence>
<protein>
    <submittedName>
        <fullName evidence="1">Uncharacterized protein</fullName>
    </submittedName>
</protein>
<dbReference type="Proteomes" id="UP001204814">
    <property type="component" value="Unassembled WGS sequence"/>
</dbReference>
<comment type="caution">
    <text evidence="1">The sequence shown here is derived from an EMBL/GenBank/DDBJ whole genome shotgun (WGS) entry which is preliminary data.</text>
</comment>
<reference evidence="1" key="1">
    <citation type="submission" date="2022-06" db="EMBL/GenBank/DDBJ databases">
        <title>Isolation of gut microbiota from human fecal samples.</title>
        <authorList>
            <person name="Pamer E.G."/>
            <person name="Barat B."/>
            <person name="Waligurski E."/>
            <person name="Medina S."/>
            <person name="Paddock L."/>
            <person name="Mostad J."/>
        </authorList>
    </citation>
    <scope>NUCLEOTIDE SEQUENCE</scope>
    <source>
        <strain evidence="1">DFI.6.24</strain>
    </source>
</reference>
<organism evidence="1 2">
    <name type="scientific">Faecalibacillus intestinalis</name>
    <dbReference type="NCBI Taxonomy" id="1982626"/>
    <lineage>
        <taxon>Bacteria</taxon>
        <taxon>Bacillati</taxon>
        <taxon>Bacillota</taxon>
        <taxon>Erysipelotrichia</taxon>
        <taxon>Erysipelotrichales</taxon>
        <taxon>Coprobacillaceae</taxon>
        <taxon>Faecalibacillus</taxon>
    </lineage>
</organism>
<proteinExistence type="predicted"/>
<name>A0AAP2UFT1_9FIRM</name>
<accession>A0AAP2UFT1</accession>